<feature type="compositionally biased region" description="Basic and acidic residues" evidence="1">
    <location>
        <begin position="7"/>
        <end position="22"/>
    </location>
</feature>
<evidence type="ECO:0000313" key="2">
    <source>
        <dbReference type="EMBL" id="KAH3829326.1"/>
    </source>
</evidence>
<sequence length="320" mass="37404">MEQNRQSPRDHTNKSNARKEFQDEANNSTDDKEFSEDLSRVLDFLAINEQLIQFRRKRHLSIEREHTLMRKAMGFNIRTYFFGSQAEGTTTSGLMSDIDLLQHFETFRLFLESENPPLQPYDHQIVLMVITNVCAPQYCFLLLIEPSKQARRFQKIDPKKVPVDCVDFYRVMADCIKSNNNTTGVMIPHTIMFGTLNQYPDKIKKANAKRHGPAESIWHTDHVNACYCKSLPKQCNIVFERPRPGHWPSNKTLKKAKKYGVFIVPQGPPKSTNICTYDNFDYQWRISTNLTERLFMFSLNTVHLKAYILTKMIRKELFVP</sequence>
<name>A0A9D4JZ92_DREPO</name>
<reference evidence="2" key="2">
    <citation type="submission" date="2020-11" db="EMBL/GenBank/DDBJ databases">
        <authorList>
            <person name="McCartney M.A."/>
            <person name="Auch B."/>
            <person name="Kono T."/>
            <person name="Mallez S."/>
            <person name="Becker A."/>
            <person name="Gohl D.M."/>
            <person name="Silverstein K.A.T."/>
            <person name="Koren S."/>
            <person name="Bechman K.B."/>
            <person name="Herman A."/>
            <person name="Abrahante J.E."/>
            <person name="Garbe J."/>
        </authorList>
    </citation>
    <scope>NUCLEOTIDE SEQUENCE</scope>
    <source>
        <strain evidence="2">Duluth1</strain>
        <tissue evidence="2">Whole animal</tissue>
    </source>
</reference>
<feature type="region of interest" description="Disordered" evidence="1">
    <location>
        <begin position="1"/>
        <end position="32"/>
    </location>
</feature>
<organism evidence="2 3">
    <name type="scientific">Dreissena polymorpha</name>
    <name type="common">Zebra mussel</name>
    <name type="synonym">Mytilus polymorpha</name>
    <dbReference type="NCBI Taxonomy" id="45954"/>
    <lineage>
        <taxon>Eukaryota</taxon>
        <taxon>Metazoa</taxon>
        <taxon>Spiralia</taxon>
        <taxon>Lophotrochozoa</taxon>
        <taxon>Mollusca</taxon>
        <taxon>Bivalvia</taxon>
        <taxon>Autobranchia</taxon>
        <taxon>Heteroconchia</taxon>
        <taxon>Euheterodonta</taxon>
        <taxon>Imparidentia</taxon>
        <taxon>Neoheterodontei</taxon>
        <taxon>Myida</taxon>
        <taxon>Dreissenoidea</taxon>
        <taxon>Dreissenidae</taxon>
        <taxon>Dreissena</taxon>
    </lineage>
</organism>
<dbReference type="Proteomes" id="UP000828390">
    <property type="component" value="Unassembled WGS sequence"/>
</dbReference>
<dbReference type="EMBL" id="JAIWYP010000005">
    <property type="protein sequence ID" value="KAH3829326.1"/>
    <property type="molecule type" value="Genomic_DNA"/>
</dbReference>
<dbReference type="AlphaFoldDB" id="A0A9D4JZ92"/>
<proteinExistence type="predicted"/>
<evidence type="ECO:0000256" key="1">
    <source>
        <dbReference type="SAM" id="MobiDB-lite"/>
    </source>
</evidence>
<protein>
    <submittedName>
        <fullName evidence="2">Uncharacterized protein</fullName>
    </submittedName>
</protein>
<reference evidence="2" key="1">
    <citation type="journal article" date="2019" name="bioRxiv">
        <title>The Genome of the Zebra Mussel, Dreissena polymorpha: A Resource for Invasive Species Research.</title>
        <authorList>
            <person name="McCartney M.A."/>
            <person name="Auch B."/>
            <person name="Kono T."/>
            <person name="Mallez S."/>
            <person name="Zhang Y."/>
            <person name="Obille A."/>
            <person name="Becker A."/>
            <person name="Abrahante J.E."/>
            <person name="Garbe J."/>
            <person name="Badalamenti J.P."/>
            <person name="Herman A."/>
            <person name="Mangelson H."/>
            <person name="Liachko I."/>
            <person name="Sullivan S."/>
            <person name="Sone E.D."/>
            <person name="Koren S."/>
            <person name="Silverstein K.A.T."/>
            <person name="Beckman K.B."/>
            <person name="Gohl D.M."/>
        </authorList>
    </citation>
    <scope>NUCLEOTIDE SEQUENCE</scope>
    <source>
        <strain evidence="2">Duluth1</strain>
        <tissue evidence="2">Whole animal</tissue>
    </source>
</reference>
<comment type="caution">
    <text evidence="2">The sequence shown here is derived from an EMBL/GenBank/DDBJ whole genome shotgun (WGS) entry which is preliminary data.</text>
</comment>
<gene>
    <name evidence="2" type="ORF">DPMN_131322</name>
</gene>
<evidence type="ECO:0000313" key="3">
    <source>
        <dbReference type="Proteomes" id="UP000828390"/>
    </source>
</evidence>
<keyword evidence="3" id="KW-1185">Reference proteome</keyword>
<accession>A0A9D4JZ92</accession>